<evidence type="ECO:0000256" key="5">
    <source>
        <dbReference type="ARBA" id="ARBA00022756"/>
    </source>
</evidence>
<keyword evidence="4" id="KW-0547">Nucleotide-binding</keyword>
<dbReference type="AlphaFoldDB" id="A0A6J4Q518"/>
<evidence type="ECO:0000256" key="2">
    <source>
        <dbReference type="ARBA" id="ARBA00022598"/>
    </source>
</evidence>
<evidence type="ECO:0000256" key="3">
    <source>
        <dbReference type="ARBA" id="ARBA00022723"/>
    </source>
</evidence>
<dbReference type="GO" id="GO:0009102">
    <property type="term" value="P:biotin biosynthetic process"/>
    <property type="evidence" value="ECO:0007669"/>
    <property type="project" value="UniProtKB-UniRule"/>
</dbReference>
<dbReference type="Pfam" id="PF13500">
    <property type="entry name" value="AAA_26"/>
    <property type="match status" value="1"/>
</dbReference>
<sequence length="206" mass="21424">MKPAETGVEEPHAPRYSADAARLVAAAGVDDPPDLVVPYRLREPLAPAIAAELEEGRKISSEVILSAYTELQSRHEFLIVEGAGGLAVPFNEELDMAGLARALDLPLLIVSPTGLGAINGSVLTIEYARSCGLGISGILLNLRSEVPDLAERTNPHVIARLTGVPVYGPLGLLASAVDPGSSGIRESVEAVRHACPRLVADLAAAG</sequence>
<dbReference type="GO" id="GO:0004141">
    <property type="term" value="F:dethiobiotin synthase activity"/>
    <property type="evidence" value="ECO:0007669"/>
    <property type="project" value="UniProtKB-UniRule"/>
</dbReference>
<dbReference type="GO" id="GO:0005524">
    <property type="term" value="F:ATP binding"/>
    <property type="evidence" value="ECO:0007669"/>
    <property type="project" value="UniProtKB-KW"/>
</dbReference>
<dbReference type="PANTHER" id="PTHR43210">
    <property type="entry name" value="DETHIOBIOTIN SYNTHETASE"/>
    <property type="match status" value="1"/>
</dbReference>
<reference evidence="10" key="1">
    <citation type="submission" date="2020-02" db="EMBL/GenBank/DDBJ databases">
        <authorList>
            <person name="Meier V. D."/>
        </authorList>
    </citation>
    <scope>NUCLEOTIDE SEQUENCE</scope>
    <source>
        <strain evidence="10">AVDCRST_MAG80</strain>
    </source>
</reference>
<dbReference type="NCBIfam" id="TIGR00347">
    <property type="entry name" value="bioD"/>
    <property type="match status" value="1"/>
</dbReference>
<dbReference type="GO" id="GO:0005829">
    <property type="term" value="C:cytosol"/>
    <property type="evidence" value="ECO:0007669"/>
    <property type="project" value="TreeGrafter"/>
</dbReference>
<name>A0A6J4Q518_9ACTN</name>
<dbReference type="PANTHER" id="PTHR43210:SF2">
    <property type="entry name" value="ATP-DEPENDENT DETHIOBIOTIN SYNTHETASE BIOD 2"/>
    <property type="match status" value="1"/>
</dbReference>
<dbReference type="SUPFAM" id="SSF52540">
    <property type="entry name" value="P-loop containing nucleoside triphosphate hydrolases"/>
    <property type="match status" value="1"/>
</dbReference>
<dbReference type="UniPathway" id="UPA00078"/>
<dbReference type="CDD" id="cd03109">
    <property type="entry name" value="DTBS"/>
    <property type="match status" value="1"/>
</dbReference>
<keyword evidence="2 10" id="KW-0436">Ligase</keyword>
<evidence type="ECO:0000256" key="1">
    <source>
        <dbReference type="ARBA" id="ARBA00022490"/>
    </source>
</evidence>
<protein>
    <recommendedName>
        <fullName evidence="9">Dethiobiotin synthase</fullName>
        <ecNumber evidence="9">6.3.3.3</ecNumber>
    </recommendedName>
</protein>
<evidence type="ECO:0000256" key="9">
    <source>
        <dbReference type="NCBIfam" id="TIGR00347"/>
    </source>
</evidence>
<dbReference type="Gene3D" id="3.40.50.300">
    <property type="entry name" value="P-loop containing nucleotide triphosphate hydrolases"/>
    <property type="match status" value="1"/>
</dbReference>
<dbReference type="EC" id="6.3.3.3" evidence="9"/>
<organism evidence="10">
    <name type="scientific">uncultured Rubrobacteraceae bacterium</name>
    <dbReference type="NCBI Taxonomy" id="349277"/>
    <lineage>
        <taxon>Bacteria</taxon>
        <taxon>Bacillati</taxon>
        <taxon>Actinomycetota</taxon>
        <taxon>Rubrobacteria</taxon>
        <taxon>Rubrobacterales</taxon>
        <taxon>Rubrobacteraceae</taxon>
        <taxon>environmental samples</taxon>
    </lineage>
</organism>
<evidence type="ECO:0000256" key="7">
    <source>
        <dbReference type="ARBA" id="ARBA00022842"/>
    </source>
</evidence>
<accession>A0A6J4Q518</accession>
<keyword evidence="6" id="KW-0067">ATP-binding</keyword>
<keyword evidence="5" id="KW-0093">Biotin biosynthesis</keyword>
<dbReference type="InterPro" id="IPR004472">
    <property type="entry name" value="DTB_synth_BioD"/>
</dbReference>
<comment type="catalytic activity">
    <reaction evidence="8">
        <text>(7R,8S)-8-amino-7-(carboxyamino)nonanoate + ATP = (4R,5S)-dethiobiotin + ADP + phosphate + H(+)</text>
        <dbReference type="Rhea" id="RHEA:63684"/>
        <dbReference type="ChEBI" id="CHEBI:15378"/>
        <dbReference type="ChEBI" id="CHEBI:30616"/>
        <dbReference type="ChEBI" id="CHEBI:43474"/>
        <dbReference type="ChEBI" id="CHEBI:149470"/>
        <dbReference type="ChEBI" id="CHEBI:149473"/>
        <dbReference type="ChEBI" id="CHEBI:456216"/>
    </reaction>
</comment>
<gene>
    <name evidence="10" type="ORF">AVDCRST_MAG80-662</name>
</gene>
<proteinExistence type="predicted"/>
<dbReference type="EMBL" id="CADCVC010000054">
    <property type="protein sequence ID" value="CAA9432266.1"/>
    <property type="molecule type" value="Genomic_DNA"/>
</dbReference>
<keyword evidence="7" id="KW-0460">Magnesium</keyword>
<evidence type="ECO:0000256" key="8">
    <source>
        <dbReference type="ARBA" id="ARBA00047386"/>
    </source>
</evidence>
<evidence type="ECO:0000313" key="10">
    <source>
        <dbReference type="EMBL" id="CAA9432266.1"/>
    </source>
</evidence>
<dbReference type="PIRSF" id="PIRSF006755">
    <property type="entry name" value="DTB_synth"/>
    <property type="match status" value="1"/>
</dbReference>
<keyword evidence="3" id="KW-0479">Metal-binding</keyword>
<evidence type="ECO:0000256" key="6">
    <source>
        <dbReference type="ARBA" id="ARBA00022840"/>
    </source>
</evidence>
<evidence type="ECO:0000256" key="4">
    <source>
        <dbReference type="ARBA" id="ARBA00022741"/>
    </source>
</evidence>
<dbReference type="GO" id="GO:0000287">
    <property type="term" value="F:magnesium ion binding"/>
    <property type="evidence" value="ECO:0007669"/>
    <property type="project" value="InterPro"/>
</dbReference>
<dbReference type="InterPro" id="IPR027417">
    <property type="entry name" value="P-loop_NTPase"/>
</dbReference>
<keyword evidence="1" id="KW-0963">Cytoplasm</keyword>